<evidence type="ECO:0000313" key="3">
    <source>
        <dbReference type="EMBL" id="BAY59481.1"/>
    </source>
</evidence>
<dbReference type="AlphaFoldDB" id="A0A1Z4JRT9"/>
<dbReference type="GO" id="GO:0046872">
    <property type="term" value="F:metal ion binding"/>
    <property type="evidence" value="ECO:0007669"/>
    <property type="project" value="UniProtKB-KW"/>
</dbReference>
<proteinExistence type="predicted"/>
<accession>A0A1Z4JRT9</accession>
<dbReference type="NCBIfam" id="NF000222">
    <property type="entry name" value="FosX"/>
    <property type="match status" value="1"/>
</dbReference>
<name>A0A1Z4JRT9_LEPBY</name>
<evidence type="ECO:0000256" key="1">
    <source>
        <dbReference type="ARBA" id="ARBA00022723"/>
    </source>
</evidence>
<dbReference type="PANTHER" id="PTHR36113:SF6">
    <property type="entry name" value="FOSFOMYCIN RESISTANCE PROTEIN FOSX"/>
    <property type="match status" value="1"/>
</dbReference>
<evidence type="ECO:0000259" key="2">
    <source>
        <dbReference type="PROSITE" id="PS51819"/>
    </source>
</evidence>
<keyword evidence="1" id="KW-0479">Metal-binding</keyword>
<dbReference type="PROSITE" id="PS51819">
    <property type="entry name" value="VOC"/>
    <property type="match status" value="1"/>
</dbReference>
<dbReference type="Gene3D" id="3.10.180.10">
    <property type="entry name" value="2,3-Dihydroxybiphenyl 1,2-Dioxygenase, domain 1"/>
    <property type="match status" value="1"/>
</dbReference>
<reference evidence="3 4" key="1">
    <citation type="submission" date="2017-06" db="EMBL/GenBank/DDBJ databases">
        <title>Genome sequencing of cyanobaciteial culture collection at National Institute for Environmental Studies (NIES).</title>
        <authorList>
            <person name="Hirose Y."/>
            <person name="Shimura Y."/>
            <person name="Fujisawa T."/>
            <person name="Nakamura Y."/>
            <person name="Kawachi M."/>
        </authorList>
    </citation>
    <scope>NUCLEOTIDE SEQUENCE [LARGE SCALE GENOMIC DNA]</scope>
    <source>
        <strain evidence="3 4">NIES-2135</strain>
        <plasmid evidence="4">Plasmid Plasmid1 dna</plasmid>
    </source>
</reference>
<protein>
    <submittedName>
        <fullName evidence="3">Phosphonate metabolism protein PhnM</fullName>
    </submittedName>
</protein>
<dbReference type="Pfam" id="PF00903">
    <property type="entry name" value="Glyoxalase"/>
    <property type="match status" value="1"/>
</dbReference>
<dbReference type="EMBL" id="AP018204">
    <property type="protein sequence ID" value="BAY59481.1"/>
    <property type="molecule type" value="Genomic_DNA"/>
</dbReference>
<gene>
    <name evidence="3" type="primary">phnM</name>
    <name evidence="3" type="ORF">NIES2135_63580</name>
</gene>
<dbReference type="InterPro" id="IPR037523">
    <property type="entry name" value="VOC_core"/>
</dbReference>
<keyword evidence="4" id="KW-1185">Reference proteome</keyword>
<dbReference type="Proteomes" id="UP000217895">
    <property type="component" value="Plasmid Plasmid1 dna"/>
</dbReference>
<dbReference type="PANTHER" id="PTHR36113">
    <property type="entry name" value="LYASE, PUTATIVE-RELATED-RELATED"/>
    <property type="match status" value="1"/>
</dbReference>
<feature type="domain" description="VOC" evidence="2">
    <location>
        <begin position="4"/>
        <end position="122"/>
    </location>
</feature>
<organism evidence="3 4">
    <name type="scientific">Leptolyngbya boryana NIES-2135</name>
    <dbReference type="NCBI Taxonomy" id="1973484"/>
    <lineage>
        <taxon>Bacteria</taxon>
        <taxon>Bacillati</taxon>
        <taxon>Cyanobacteriota</taxon>
        <taxon>Cyanophyceae</taxon>
        <taxon>Leptolyngbyales</taxon>
        <taxon>Leptolyngbyaceae</taxon>
        <taxon>Leptolyngbya group</taxon>
        <taxon>Leptolyngbya</taxon>
    </lineage>
</organism>
<evidence type="ECO:0000313" key="4">
    <source>
        <dbReference type="Proteomes" id="UP000217895"/>
    </source>
</evidence>
<dbReference type="InterPro" id="IPR004360">
    <property type="entry name" value="Glyas_Fos-R_dOase_dom"/>
</dbReference>
<geneLocation type="plasmid" evidence="3">
    <name>plasmid1</name>
</geneLocation>
<keyword evidence="3" id="KW-0614">Plasmid</keyword>
<dbReference type="InterPro" id="IPR051332">
    <property type="entry name" value="Fosfomycin_Res_Enzymes"/>
</dbReference>
<sequence>MIEGLSHITLIVQDLERMAHFLKHIFEAEEVYSSGDQTFSVSREKFFLISDVWIAIMEGDPLLSRTYNHIAFKVSDAEFDRYVDRVHALNIDLREGRSRFAEEGRSLYFYDYDNHLFELHTGTLEQRLAFYRRSE</sequence>
<dbReference type="SUPFAM" id="SSF54593">
    <property type="entry name" value="Glyoxalase/Bleomycin resistance protein/Dihydroxybiphenyl dioxygenase"/>
    <property type="match status" value="1"/>
</dbReference>
<dbReference type="InterPro" id="IPR029068">
    <property type="entry name" value="Glyas_Bleomycin-R_OHBP_Dase"/>
</dbReference>